<sequence length="281" mass="33024">MSFSHDVKLEILNKKRKEKQFLNFIKGLVFCNCKINEKKEELIIKINKEDISLNIKEKLSKFNIKYYRSPKNKNWIVILKNSIDLSFQIEDPIHFFAGSFVGGGTISDINSTSYNLQISFFEKEVGELLLEKLNVHFSFSQIKRNDKYFLYEKKGENILNFLNAIGALKSFTLFFDQKNIRDIENNANRLANLDIHNQQRLVEAAQRDIANFSFLKANNLLDKLNEDQITFFEIRTKDPLLNLNEISDILKDKYQIIKTKSGLNHWSIKLNKLIEKYKKID</sequence>
<keyword evidence="3" id="KW-0131">Cell cycle</keyword>
<accession>A0ABY5TUB8</accession>
<protein>
    <submittedName>
        <fullName evidence="6">DNA-binding protein WhiA</fullName>
    </submittedName>
</protein>
<evidence type="ECO:0000256" key="1">
    <source>
        <dbReference type="ARBA" id="ARBA00022618"/>
    </source>
</evidence>
<dbReference type="PANTHER" id="PTHR37307">
    <property type="entry name" value="CELL DIVISION PROTEIN WHIA-RELATED"/>
    <property type="match status" value="1"/>
</dbReference>
<proteinExistence type="predicted"/>
<dbReference type="InterPro" id="IPR023054">
    <property type="entry name" value="Sporulation_regulator_WhiA_C"/>
</dbReference>
<reference evidence="6" key="1">
    <citation type="submission" date="2022-08" db="EMBL/GenBank/DDBJ databases">
        <title>Complete genome sequence of Mycoplasma molare type strain H 542.</title>
        <authorList>
            <person name="Spergser J."/>
        </authorList>
    </citation>
    <scope>NUCLEOTIDE SEQUENCE</scope>
    <source>
        <strain evidence="6">H 542</strain>
    </source>
</reference>
<evidence type="ECO:0000259" key="5">
    <source>
        <dbReference type="Pfam" id="PF14527"/>
    </source>
</evidence>
<dbReference type="NCBIfam" id="TIGR00647">
    <property type="entry name" value="DNA_bind_WhiA"/>
    <property type="match status" value="1"/>
</dbReference>
<evidence type="ECO:0000313" key="6">
    <source>
        <dbReference type="EMBL" id="UWD34264.1"/>
    </source>
</evidence>
<dbReference type="GO" id="GO:0003677">
    <property type="term" value="F:DNA binding"/>
    <property type="evidence" value="ECO:0007669"/>
    <property type="project" value="UniProtKB-KW"/>
</dbReference>
<keyword evidence="2 6" id="KW-0238">DNA-binding</keyword>
<evidence type="ECO:0000259" key="4">
    <source>
        <dbReference type="Pfam" id="PF02650"/>
    </source>
</evidence>
<name>A0ABY5TUB8_9BACT</name>
<evidence type="ECO:0000313" key="7">
    <source>
        <dbReference type="Proteomes" id="UP001058364"/>
    </source>
</evidence>
<keyword evidence="7" id="KW-1185">Reference proteome</keyword>
<keyword evidence="1" id="KW-0132">Cell division</keyword>
<dbReference type="EMBL" id="CP103423">
    <property type="protein sequence ID" value="UWD34264.1"/>
    <property type="molecule type" value="Genomic_DNA"/>
</dbReference>
<dbReference type="Pfam" id="PF14527">
    <property type="entry name" value="LAGLIDADG_WhiA"/>
    <property type="match status" value="2"/>
</dbReference>
<dbReference type="Gene3D" id="3.10.28.10">
    <property type="entry name" value="Homing endonucleases"/>
    <property type="match status" value="1"/>
</dbReference>
<dbReference type="Proteomes" id="UP001058364">
    <property type="component" value="Chromosome"/>
</dbReference>
<organism evidence="6 7">
    <name type="scientific">Mesomycoplasma molare</name>
    <dbReference type="NCBI Taxonomy" id="171288"/>
    <lineage>
        <taxon>Bacteria</taxon>
        <taxon>Bacillati</taxon>
        <taxon>Mycoplasmatota</taxon>
        <taxon>Mycoplasmoidales</taxon>
        <taxon>Metamycoplasmataceae</taxon>
        <taxon>Mesomycoplasma</taxon>
    </lineage>
</organism>
<dbReference type="InterPro" id="IPR039518">
    <property type="entry name" value="WhiA_LAGLIDADG_dom"/>
</dbReference>
<dbReference type="PANTHER" id="PTHR37307:SF1">
    <property type="entry name" value="CELL DIVISION PROTEIN WHIA-RELATED"/>
    <property type="match status" value="1"/>
</dbReference>
<feature type="domain" description="WhiA LAGLIDADG-like" evidence="5">
    <location>
        <begin position="23"/>
        <end position="82"/>
    </location>
</feature>
<dbReference type="SUPFAM" id="SSF55608">
    <property type="entry name" value="Homing endonucleases"/>
    <property type="match status" value="1"/>
</dbReference>
<gene>
    <name evidence="6" type="primary">whiA</name>
    <name evidence="6" type="ORF">NX772_00310</name>
</gene>
<feature type="domain" description="Sporulation regulator WhiA C-terminal" evidence="4">
    <location>
        <begin position="187"/>
        <end position="273"/>
    </location>
</feature>
<feature type="domain" description="WhiA LAGLIDADG-like" evidence="5">
    <location>
        <begin position="95"/>
        <end position="183"/>
    </location>
</feature>
<evidence type="ECO:0000256" key="2">
    <source>
        <dbReference type="ARBA" id="ARBA00023125"/>
    </source>
</evidence>
<dbReference type="RefSeq" id="WP_027123352.1">
    <property type="nucleotide sequence ID" value="NZ_CP103423.1"/>
</dbReference>
<dbReference type="Pfam" id="PF02650">
    <property type="entry name" value="HTH_WhiA"/>
    <property type="match status" value="1"/>
</dbReference>
<evidence type="ECO:0000256" key="3">
    <source>
        <dbReference type="ARBA" id="ARBA00023306"/>
    </source>
</evidence>
<dbReference type="InterPro" id="IPR003802">
    <property type="entry name" value="Sporulation_regulator_WhiA"/>
</dbReference>
<dbReference type="InterPro" id="IPR027434">
    <property type="entry name" value="Homing_endonucl"/>
</dbReference>